<evidence type="ECO:0000313" key="2">
    <source>
        <dbReference type="EMBL" id="EAU65381.1"/>
    </source>
</evidence>
<dbReference type="AlphaFoldDB" id="Q08Y20"/>
<dbReference type="EMBL" id="AAMD01000084">
    <property type="protein sequence ID" value="EAU65381.1"/>
    <property type="molecule type" value="Genomic_DNA"/>
</dbReference>
<feature type="compositionally biased region" description="Basic residues" evidence="1">
    <location>
        <begin position="446"/>
        <end position="457"/>
    </location>
</feature>
<dbReference type="Proteomes" id="UP000032702">
    <property type="component" value="Unassembled WGS sequence"/>
</dbReference>
<sequence>MLETEVCSWLVNADEPLSVLVGHAHQQITPKLRERLELGATVDELQHGGGGPGGHGLRGAAAEGQLDARDVRVDRRPARVIAEQQRHAVAEGRHVEDAAAGGELGGVREAEGHVAGERGLIEGRSRGAQAVGEDRPVEVAQHGHAILRHRRVPTGGLPGRVKRGEQRGGGRIRLGLQGVDAHLRRGTAQPQAIDEEGIGERGDGVIAGRGEVLKVGGRGGLEEGDVAGEVGAGLCVAAEQPRAIVHQVPAQEERAATVRGLDDREQGLGAGLERGPRSQGIHVLVRAAQAIDGVQRPGAHGRHRDDARGKPGGFRGGEAGLQLEGAELWVVRRHRARVCSSVRAAIGVRPRIRAAIGVRPCVGAAIGVWPRIRAAVGVGARVGARARIRGGSAGVQGDTLLFPADIGIARVTALGRVLAIRGMGALLTAAGAQAGEGEGAKDRHPPRPLRPASHRVLHGPQRSFAPSGRMTFEGRGRRRSGTVRKTPPSPPLGGFGGGRAIAGHGTSAGLRTHRRGGFGGILLLLAVASQPREGPVLAWTAVVPVHRCGAVPESHRVPLSVHDFMDAPRTGRGYGGTRAFVKRQPGLPGAAEGPGRAILRWPWPA</sequence>
<accession>Q08Y20</accession>
<dbReference type="PATRIC" id="fig|378806.16.peg.4390"/>
<proteinExistence type="predicted"/>
<feature type="region of interest" description="Disordered" evidence="1">
    <location>
        <begin position="44"/>
        <end position="63"/>
    </location>
</feature>
<comment type="caution">
    <text evidence="2">The sequence shown here is derived from an EMBL/GenBank/DDBJ whole genome shotgun (WGS) entry which is preliminary data.</text>
</comment>
<protein>
    <submittedName>
        <fullName evidence="2">Uncharacterized protein</fullName>
    </submittedName>
</protein>
<evidence type="ECO:0000313" key="3">
    <source>
        <dbReference type="Proteomes" id="UP000032702"/>
    </source>
</evidence>
<name>Q08Y20_STIAD</name>
<organism evidence="2 3">
    <name type="scientific">Stigmatella aurantiaca (strain DW4/3-1)</name>
    <dbReference type="NCBI Taxonomy" id="378806"/>
    <lineage>
        <taxon>Bacteria</taxon>
        <taxon>Pseudomonadati</taxon>
        <taxon>Myxococcota</taxon>
        <taxon>Myxococcia</taxon>
        <taxon>Myxococcales</taxon>
        <taxon>Cystobacterineae</taxon>
        <taxon>Archangiaceae</taxon>
        <taxon>Stigmatella</taxon>
    </lineage>
</organism>
<evidence type="ECO:0000256" key="1">
    <source>
        <dbReference type="SAM" id="MobiDB-lite"/>
    </source>
</evidence>
<feature type="compositionally biased region" description="Gly residues" evidence="1">
    <location>
        <begin position="47"/>
        <end position="57"/>
    </location>
</feature>
<feature type="region of interest" description="Disordered" evidence="1">
    <location>
        <begin position="435"/>
        <end position="498"/>
    </location>
</feature>
<feature type="region of interest" description="Disordered" evidence="1">
    <location>
        <begin position="295"/>
        <end position="318"/>
    </location>
</feature>
<gene>
    <name evidence="2" type="ORF">STIAU_2173</name>
</gene>
<reference evidence="2 3" key="1">
    <citation type="submission" date="2006-04" db="EMBL/GenBank/DDBJ databases">
        <authorList>
            <person name="Nierman W.C."/>
        </authorList>
    </citation>
    <scope>NUCLEOTIDE SEQUENCE [LARGE SCALE GENOMIC DNA]</scope>
    <source>
        <strain evidence="2 3">DW4/3-1</strain>
    </source>
</reference>